<gene>
    <name evidence="2" type="ORF">G4B88_005015</name>
</gene>
<comment type="caution">
    <text evidence="2">The sequence shown here is derived from an EMBL/GenBank/DDBJ whole genome shotgun (WGS) entry which is preliminary data.</text>
</comment>
<name>A0A7J6H4F3_CANSA</name>
<dbReference type="EMBL" id="JAATIQ010000064">
    <property type="protein sequence ID" value="KAF4390097.1"/>
    <property type="molecule type" value="Genomic_DNA"/>
</dbReference>
<evidence type="ECO:0000313" key="2">
    <source>
        <dbReference type="EMBL" id="KAF4390097.1"/>
    </source>
</evidence>
<proteinExistence type="predicted"/>
<protein>
    <recommendedName>
        <fullName evidence="1">Reverse transcriptase zinc-binding domain-containing protein</fullName>
    </recommendedName>
</protein>
<organism evidence="2 3">
    <name type="scientific">Cannabis sativa</name>
    <name type="common">Hemp</name>
    <name type="synonym">Marijuana</name>
    <dbReference type="NCBI Taxonomy" id="3483"/>
    <lineage>
        <taxon>Eukaryota</taxon>
        <taxon>Viridiplantae</taxon>
        <taxon>Streptophyta</taxon>
        <taxon>Embryophyta</taxon>
        <taxon>Tracheophyta</taxon>
        <taxon>Spermatophyta</taxon>
        <taxon>Magnoliopsida</taxon>
        <taxon>eudicotyledons</taxon>
        <taxon>Gunneridae</taxon>
        <taxon>Pentapetalae</taxon>
        <taxon>rosids</taxon>
        <taxon>fabids</taxon>
        <taxon>Rosales</taxon>
        <taxon>Cannabaceae</taxon>
        <taxon>Cannabis</taxon>
    </lineage>
</organism>
<keyword evidence="3" id="KW-1185">Reference proteome</keyword>
<feature type="domain" description="Reverse transcriptase zinc-binding" evidence="1">
    <location>
        <begin position="64"/>
        <end position="145"/>
    </location>
</feature>
<accession>A0A7J6H4F3</accession>
<evidence type="ECO:0000313" key="3">
    <source>
        <dbReference type="Proteomes" id="UP000583929"/>
    </source>
</evidence>
<dbReference type="InterPro" id="IPR026960">
    <property type="entry name" value="RVT-Znf"/>
</dbReference>
<reference evidence="2 3" key="1">
    <citation type="journal article" date="2020" name="bioRxiv">
        <title>Sequence and annotation of 42 cannabis genomes reveals extensive copy number variation in cannabinoid synthesis and pathogen resistance genes.</title>
        <authorList>
            <person name="Mckernan K.J."/>
            <person name="Helbert Y."/>
            <person name="Kane L.T."/>
            <person name="Ebling H."/>
            <person name="Zhang L."/>
            <person name="Liu B."/>
            <person name="Eaton Z."/>
            <person name="Mclaughlin S."/>
            <person name="Kingan S."/>
            <person name="Baybayan P."/>
            <person name="Concepcion G."/>
            <person name="Jordan M."/>
            <person name="Riva A."/>
            <person name="Barbazuk W."/>
            <person name="Harkins T."/>
        </authorList>
    </citation>
    <scope>NUCLEOTIDE SEQUENCE [LARGE SCALE GENOMIC DNA]</scope>
    <source>
        <strain evidence="3">cv. Jamaican Lion 4</strain>
        <tissue evidence="2">Leaf</tissue>
    </source>
</reference>
<dbReference type="Pfam" id="PF13966">
    <property type="entry name" value="zf-RVT"/>
    <property type="match status" value="1"/>
</dbReference>
<dbReference type="Proteomes" id="UP000583929">
    <property type="component" value="Unassembled WGS sequence"/>
</dbReference>
<evidence type="ECO:0000259" key="1">
    <source>
        <dbReference type="Pfam" id="PF13966"/>
    </source>
</evidence>
<dbReference type="PANTHER" id="PTHR33116">
    <property type="entry name" value="REVERSE TRANSCRIPTASE ZINC-BINDING DOMAIN-CONTAINING PROTEIN-RELATED-RELATED"/>
    <property type="match status" value="1"/>
</dbReference>
<dbReference type="AlphaFoldDB" id="A0A7J6H4F3"/>
<dbReference type="PANTHER" id="PTHR33116:SF84">
    <property type="entry name" value="RNA-DIRECTED DNA POLYMERASE"/>
    <property type="match status" value="1"/>
</dbReference>
<sequence length="163" mass="18957">MEEESFPLKYLGVNLRPTKWKASNCGIILDKFNAKLNGWASRNFYFADFTSMTTLNQAVKGGKFKVNKFYNTLIGAVRALYSAIVWHKLLVPKHKFIYWQIINDQLLTRDHLSRFFSIPSNLCAVCENAQESHNHLFMEFTFTKKLIESIESWVGNLNWPSNI</sequence>